<feature type="non-terminal residue" evidence="1">
    <location>
        <position position="53"/>
    </location>
</feature>
<evidence type="ECO:0000313" key="1">
    <source>
        <dbReference type="EMBL" id="MEQ2161212.1"/>
    </source>
</evidence>
<gene>
    <name evidence="1" type="ORF">GOODEAATRI_007470</name>
</gene>
<comment type="caution">
    <text evidence="1">The sequence shown here is derived from an EMBL/GenBank/DDBJ whole genome shotgun (WGS) entry which is preliminary data.</text>
</comment>
<proteinExistence type="predicted"/>
<keyword evidence="2" id="KW-1185">Reference proteome</keyword>
<dbReference type="EMBL" id="JAHRIO010010375">
    <property type="protein sequence ID" value="MEQ2161212.1"/>
    <property type="molecule type" value="Genomic_DNA"/>
</dbReference>
<dbReference type="Proteomes" id="UP001476798">
    <property type="component" value="Unassembled WGS sequence"/>
</dbReference>
<evidence type="ECO:0000313" key="2">
    <source>
        <dbReference type="Proteomes" id="UP001476798"/>
    </source>
</evidence>
<accession>A0ABV0MQ22</accession>
<sequence>VTCSTNLASLNQTGTGSSKASIQSVAPPGDASSVARVWQSRAFPNALHAVRWQ</sequence>
<feature type="non-terminal residue" evidence="1">
    <location>
        <position position="1"/>
    </location>
</feature>
<reference evidence="1 2" key="1">
    <citation type="submission" date="2021-06" db="EMBL/GenBank/DDBJ databases">
        <authorList>
            <person name="Palmer J.M."/>
        </authorList>
    </citation>
    <scope>NUCLEOTIDE SEQUENCE [LARGE SCALE GENOMIC DNA]</scope>
    <source>
        <strain evidence="1 2">GA_2019</strain>
        <tissue evidence="1">Muscle</tissue>
    </source>
</reference>
<organism evidence="1 2">
    <name type="scientific">Goodea atripinnis</name>
    <dbReference type="NCBI Taxonomy" id="208336"/>
    <lineage>
        <taxon>Eukaryota</taxon>
        <taxon>Metazoa</taxon>
        <taxon>Chordata</taxon>
        <taxon>Craniata</taxon>
        <taxon>Vertebrata</taxon>
        <taxon>Euteleostomi</taxon>
        <taxon>Actinopterygii</taxon>
        <taxon>Neopterygii</taxon>
        <taxon>Teleostei</taxon>
        <taxon>Neoteleostei</taxon>
        <taxon>Acanthomorphata</taxon>
        <taxon>Ovalentaria</taxon>
        <taxon>Atherinomorphae</taxon>
        <taxon>Cyprinodontiformes</taxon>
        <taxon>Goodeidae</taxon>
        <taxon>Goodea</taxon>
    </lineage>
</organism>
<protein>
    <submittedName>
        <fullName evidence="1">Uncharacterized protein</fullName>
    </submittedName>
</protein>
<name>A0ABV0MQ22_9TELE</name>